<feature type="compositionally biased region" description="Basic and acidic residues" evidence="1">
    <location>
        <begin position="407"/>
        <end position="421"/>
    </location>
</feature>
<keyword evidence="3" id="KW-1185">Reference proteome</keyword>
<organism evidence="2 3">
    <name type="scientific">Coniosporium apollinis</name>
    <dbReference type="NCBI Taxonomy" id="61459"/>
    <lineage>
        <taxon>Eukaryota</taxon>
        <taxon>Fungi</taxon>
        <taxon>Dikarya</taxon>
        <taxon>Ascomycota</taxon>
        <taxon>Pezizomycotina</taxon>
        <taxon>Dothideomycetes</taxon>
        <taxon>Dothideomycetes incertae sedis</taxon>
        <taxon>Coniosporium</taxon>
    </lineage>
</organism>
<protein>
    <submittedName>
        <fullName evidence="2">Uncharacterized protein</fullName>
    </submittedName>
</protein>
<sequence length="441" mass="48824">MEKTIDRILGVVNCQAEGPMAPVARFNLEVFLTKAKYADILRVLTTAADSGALELSYQEAIEQKIFSATGTLNGKQLHAWAEKAKTKEFSDRVAVRQRLEESRRRNVDGTTALEMKRLNTYKAMRAQYAAVMSSTGKQHDEVAEQLLSKLETGKSEALSDLTTLFSVVADYPEESESEMNRKCWERFSAQEVAAEHPMPALTNDNLEEAVLNFEELVRTEHLTTYLRDPERAKKLDELLEAHMAGLVSTLRVKGLEKLGFTINRALSTLFLKFEPTYDRSKLPNGFRAPLPSFDSPDAAQPTTSQKRGKKRHREQDPYGDDNIPCSQTHRGREKSRSSLPPDGTLAISPTAQVMSDEPQRRATKTRNASAAAAAAIATTCSSDTSELSSLQLSSGDSSFEESGAEGTDAKETPVEVKKEPNTGKTPGKLRLRLSGPRLRRE</sequence>
<evidence type="ECO:0000313" key="3">
    <source>
        <dbReference type="Proteomes" id="UP001172684"/>
    </source>
</evidence>
<proteinExistence type="predicted"/>
<reference evidence="2" key="1">
    <citation type="submission" date="2022-10" db="EMBL/GenBank/DDBJ databases">
        <title>Culturing micro-colonial fungi from biological soil crusts in the Mojave desert and describing Neophaeococcomyces mojavensis, and introducing the new genera and species Taxawa tesnikishii.</title>
        <authorList>
            <person name="Kurbessoian T."/>
            <person name="Stajich J.E."/>
        </authorList>
    </citation>
    <scope>NUCLEOTIDE SEQUENCE</scope>
    <source>
        <strain evidence="2">TK_1</strain>
    </source>
</reference>
<gene>
    <name evidence="2" type="ORF">H2201_001216</name>
</gene>
<accession>A0ABQ9P1V0</accession>
<comment type="caution">
    <text evidence="2">The sequence shown here is derived from an EMBL/GenBank/DDBJ whole genome shotgun (WGS) entry which is preliminary data.</text>
</comment>
<feature type="region of interest" description="Disordered" evidence="1">
    <location>
        <begin position="380"/>
        <end position="441"/>
    </location>
</feature>
<evidence type="ECO:0000313" key="2">
    <source>
        <dbReference type="EMBL" id="KAJ9668574.1"/>
    </source>
</evidence>
<feature type="region of interest" description="Disordered" evidence="1">
    <location>
        <begin position="284"/>
        <end position="368"/>
    </location>
</feature>
<feature type="compositionally biased region" description="Basic residues" evidence="1">
    <location>
        <begin position="427"/>
        <end position="441"/>
    </location>
</feature>
<evidence type="ECO:0000256" key="1">
    <source>
        <dbReference type="SAM" id="MobiDB-lite"/>
    </source>
</evidence>
<dbReference type="Proteomes" id="UP001172684">
    <property type="component" value="Unassembled WGS sequence"/>
</dbReference>
<name>A0ABQ9P1V0_9PEZI</name>
<dbReference type="EMBL" id="JAPDRL010000006">
    <property type="protein sequence ID" value="KAJ9668574.1"/>
    <property type="molecule type" value="Genomic_DNA"/>
</dbReference>
<feature type="compositionally biased region" description="Low complexity" evidence="1">
    <location>
        <begin position="380"/>
        <end position="397"/>
    </location>
</feature>